<comment type="caution">
    <text evidence="2">The sequence shown here is derived from an EMBL/GenBank/DDBJ whole genome shotgun (WGS) entry which is preliminary data.</text>
</comment>
<evidence type="ECO:0000259" key="1">
    <source>
        <dbReference type="Pfam" id="PF13358"/>
    </source>
</evidence>
<dbReference type="InterPro" id="IPR036397">
    <property type="entry name" value="RNaseH_sf"/>
</dbReference>
<gene>
    <name evidence="2" type="ORF">AAFF_G00382730</name>
</gene>
<dbReference type="Pfam" id="PF13358">
    <property type="entry name" value="DDE_3"/>
    <property type="match status" value="1"/>
</dbReference>
<dbReference type="EMBL" id="JAINUG010000007">
    <property type="protein sequence ID" value="KAJ8416251.1"/>
    <property type="molecule type" value="Genomic_DNA"/>
</dbReference>
<dbReference type="Gene3D" id="3.30.420.10">
    <property type="entry name" value="Ribonuclease H-like superfamily/Ribonuclease H"/>
    <property type="match status" value="1"/>
</dbReference>
<accession>A0AAD7T8C3</accession>
<reference evidence="2" key="1">
    <citation type="journal article" date="2023" name="Science">
        <title>Genome structures resolve the early diversification of teleost fishes.</title>
        <authorList>
            <person name="Parey E."/>
            <person name="Louis A."/>
            <person name="Montfort J."/>
            <person name="Bouchez O."/>
            <person name="Roques C."/>
            <person name="Iampietro C."/>
            <person name="Lluch J."/>
            <person name="Castinel A."/>
            <person name="Donnadieu C."/>
            <person name="Desvignes T."/>
            <person name="Floi Bucao C."/>
            <person name="Jouanno E."/>
            <person name="Wen M."/>
            <person name="Mejri S."/>
            <person name="Dirks R."/>
            <person name="Jansen H."/>
            <person name="Henkel C."/>
            <person name="Chen W.J."/>
            <person name="Zahm M."/>
            <person name="Cabau C."/>
            <person name="Klopp C."/>
            <person name="Thompson A.W."/>
            <person name="Robinson-Rechavi M."/>
            <person name="Braasch I."/>
            <person name="Lecointre G."/>
            <person name="Bobe J."/>
            <person name="Postlethwait J.H."/>
            <person name="Berthelot C."/>
            <person name="Roest Crollius H."/>
            <person name="Guiguen Y."/>
        </authorList>
    </citation>
    <scope>NUCLEOTIDE SEQUENCE</scope>
    <source>
        <strain evidence="2">NC1722</strain>
    </source>
</reference>
<protein>
    <recommendedName>
        <fullName evidence="1">Tc1-like transposase DDE domain-containing protein</fullName>
    </recommendedName>
</protein>
<evidence type="ECO:0000313" key="2">
    <source>
        <dbReference type="EMBL" id="KAJ8416251.1"/>
    </source>
</evidence>
<keyword evidence="3" id="KW-1185">Reference proteome</keyword>
<feature type="domain" description="Tc1-like transposase DDE" evidence="1">
    <location>
        <begin position="26"/>
        <end position="87"/>
    </location>
</feature>
<proteinExistence type="predicted"/>
<dbReference type="AlphaFoldDB" id="A0AAD7T8C3"/>
<name>A0AAD7T8C3_9TELE</name>
<dbReference type="InterPro" id="IPR038717">
    <property type="entry name" value="Tc1-like_DDE_dom"/>
</dbReference>
<dbReference type="Proteomes" id="UP001221898">
    <property type="component" value="Unassembled WGS sequence"/>
</dbReference>
<evidence type="ECO:0000313" key="3">
    <source>
        <dbReference type="Proteomes" id="UP001221898"/>
    </source>
</evidence>
<organism evidence="2 3">
    <name type="scientific">Aldrovandia affinis</name>
    <dbReference type="NCBI Taxonomy" id="143900"/>
    <lineage>
        <taxon>Eukaryota</taxon>
        <taxon>Metazoa</taxon>
        <taxon>Chordata</taxon>
        <taxon>Craniata</taxon>
        <taxon>Vertebrata</taxon>
        <taxon>Euteleostomi</taxon>
        <taxon>Actinopterygii</taxon>
        <taxon>Neopterygii</taxon>
        <taxon>Teleostei</taxon>
        <taxon>Notacanthiformes</taxon>
        <taxon>Halosauridae</taxon>
        <taxon>Aldrovandia</taxon>
    </lineage>
</organism>
<sequence>MYIHYRSKVWGHLPSGLWLIGHSFILQQDNDPKHTLKLCKNYLVKEECEQQLKLKTWPAQCPDLNPIELVWDKLERKSQSKATHKFLWELLQDSWENMSGLSHEQNMAEMRLLMFMGMAVELKDTSIPCNKSCRSAQTMWRLSSLMPFKPKWFTAKLTRHSASCCES</sequence>
<dbReference type="GO" id="GO:0003676">
    <property type="term" value="F:nucleic acid binding"/>
    <property type="evidence" value="ECO:0007669"/>
    <property type="project" value="InterPro"/>
</dbReference>